<dbReference type="Proteomes" id="UP001165121">
    <property type="component" value="Unassembled WGS sequence"/>
</dbReference>
<dbReference type="EMBL" id="BSXT01002823">
    <property type="protein sequence ID" value="GMF51149.1"/>
    <property type="molecule type" value="Genomic_DNA"/>
</dbReference>
<reference evidence="2" key="1">
    <citation type="submission" date="2023-04" db="EMBL/GenBank/DDBJ databases">
        <title>Phytophthora fragariaefolia NBRC 109709.</title>
        <authorList>
            <person name="Ichikawa N."/>
            <person name="Sato H."/>
            <person name="Tonouchi N."/>
        </authorList>
    </citation>
    <scope>NUCLEOTIDE SEQUENCE</scope>
    <source>
        <strain evidence="2">NBRC 109709</strain>
    </source>
</reference>
<protein>
    <submittedName>
        <fullName evidence="2">Unnamed protein product</fullName>
    </submittedName>
</protein>
<comment type="caution">
    <text evidence="2">The sequence shown here is derived from an EMBL/GenBank/DDBJ whole genome shotgun (WGS) entry which is preliminary data.</text>
</comment>
<gene>
    <name evidence="2" type="ORF">Pfra01_002059900</name>
</gene>
<organism evidence="2 3">
    <name type="scientific">Phytophthora fragariaefolia</name>
    <dbReference type="NCBI Taxonomy" id="1490495"/>
    <lineage>
        <taxon>Eukaryota</taxon>
        <taxon>Sar</taxon>
        <taxon>Stramenopiles</taxon>
        <taxon>Oomycota</taxon>
        <taxon>Peronosporomycetes</taxon>
        <taxon>Peronosporales</taxon>
        <taxon>Peronosporaceae</taxon>
        <taxon>Phytophthora</taxon>
    </lineage>
</organism>
<evidence type="ECO:0000313" key="3">
    <source>
        <dbReference type="Proteomes" id="UP001165121"/>
    </source>
</evidence>
<dbReference type="AlphaFoldDB" id="A0A9W7CZW4"/>
<feature type="compositionally biased region" description="Basic residues" evidence="1">
    <location>
        <begin position="83"/>
        <end position="95"/>
    </location>
</feature>
<accession>A0A9W7CZW4</accession>
<name>A0A9W7CZW4_9STRA</name>
<evidence type="ECO:0000256" key="1">
    <source>
        <dbReference type="SAM" id="MobiDB-lite"/>
    </source>
</evidence>
<keyword evidence="3" id="KW-1185">Reference proteome</keyword>
<feature type="compositionally biased region" description="Low complexity" evidence="1">
    <location>
        <begin position="31"/>
        <end position="43"/>
    </location>
</feature>
<proteinExistence type="predicted"/>
<sequence>MFTIHNSTDWWSSFHNSFSSARDDVPIQVLPVPRSSPIRPIIKLPRRPPTNSKPDPQTREASRITSSGAACHADPPPSGSPGVRKKTPVSIVKHH</sequence>
<feature type="region of interest" description="Disordered" evidence="1">
    <location>
        <begin position="31"/>
        <end position="95"/>
    </location>
</feature>
<evidence type="ECO:0000313" key="2">
    <source>
        <dbReference type="EMBL" id="GMF51149.1"/>
    </source>
</evidence>